<organism evidence="1 2">
    <name type="scientific">Extensimonas vulgaris</name>
    <dbReference type="NCBI Taxonomy" id="1031594"/>
    <lineage>
        <taxon>Bacteria</taxon>
        <taxon>Pseudomonadati</taxon>
        <taxon>Pseudomonadota</taxon>
        <taxon>Betaproteobacteria</taxon>
        <taxon>Burkholderiales</taxon>
        <taxon>Comamonadaceae</taxon>
        <taxon>Extensimonas</taxon>
    </lineage>
</organism>
<keyword evidence="2" id="KW-1185">Reference proteome</keyword>
<comment type="caution">
    <text evidence="1">The sequence shown here is derived from an EMBL/GenBank/DDBJ whole genome shotgun (WGS) entry which is preliminary data.</text>
</comment>
<accession>A0A369AFF4</accession>
<dbReference type="EMBL" id="QPJU01000011">
    <property type="protein sequence ID" value="RCX07845.1"/>
    <property type="molecule type" value="Genomic_DNA"/>
</dbReference>
<gene>
    <name evidence="1" type="ORF">DFR45_11132</name>
</gene>
<proteinExistence type="predicted"/>
<evidence type="ECO:0000313" key="1">
    <source>
        <dbReference type="EMBL" id="RCX07845.1"/>
    </source>
</evidence>
<dbReference type="AlphaFoldDB" id="A0A369AFF4"/>
<dbReference type="Proteomes" id="UP000252174">
    <property type="component" value="Unassembled WGS sequence"/>
</dbReference>
<protein>
    <submittedName>
        <fullName evidence="1">Uncharacterized protein</fullName>
    </submittedName>
</protein>
<evidence type="ECO:0000313" key="2">
    <source>
        <dbReference type="Proteomes" id="UP000252174"/>
    </source>
</evidence>
<sequence>MAPNFAPVIARATRPAAIQRLRTLQWAALDCRAPAGLAMTGLLCSGPSDRQRPASARVGAQLRLMNNLGSTFSARQRSLHAFDEPVHLQHLRVGERLA</sequence>
<reference evidence="1 2" key="1">
    <citation type="submission" date="2018-07" db="EMBL/GenBank/DDBJ databases">
        <title>Genomic Encyclopedia of Type Strains, Phase IV (KMG-IV): sequencing the most valuable type-strain genomes for metagenomic binning, comparative biology and taxonomic classification.</title>
        <authorList>
            <person name="Goeker M."/>
        </authorList>
    </citation>
    <scope>NUCLEOTIDE SEQUENCE [LARGE SCALE GENOMIC DNA]</scope>
    <source>
        <strain evidence="1 2">DSM 100911</strain>
    </source>
</reference>
<name>A0A369AFF4_9BURK</name>